<dbReference type="RefSeq" id="XP_001471121.1">
    <property type="nucleotide sequence ID" value="XM_001471071.2"/>
</dbReference>
<proteinExistence type="predicted"/>
<dbReference type="EMBL" id="GG662845">
    <property type="protein sequence ID" value="EDK32027.1"/>
    <property type="molecule type" value="Genomic_DNA"/>
</dbReference>
<dbReference type="AlphaFoldDB" id="A4VER4"/>
<protein>
    <submittedName>
        <fullName evidence="2">Transmembrane protein, putative</fullName>
    </submittedName>
</protein>
<dbReference type="HOGENOM" id="CLU_1753384_0_0_1"/>
<gene>
    <name evidence="2" type="ORF">TTHERM_00016209</name>
</gene>
<sequence length="149" mass="18044">MQQIENIICYFRSMTSQIAKMKIGQKKFYFLTFLKIKWLAFCRNYILLESMYIIYAFLMLLLYVVKNTNKLTNNDSSKKSKVNICQQKHLHDATIFVRIVRRLSQVFVHTFIQMINKKIELSLHQYFYNQGRQIDRYQETYANQINFVV</sequence>
<feature type="transmembrane region" description="Helical" evidence="1">
    <location>
        <begin position="52"/>
        <end position="69"/>
    </location>
</feature>
<evidence type="ECO:0000256" key="1">
    <source>
        <dbReference type="SAM" id="Phobius"/>
    </source>
</evidence>
<keyword evidence="1" id="KW-1133">Transmembrane helix</keyword>
<dbReference type="KEGG" id="tet:TTHERM_00016209"/>
<keyword evidence="3" id="KW-1185">Reference proteome</keyword>
<keyword evidence="1" id="KW-0472">Membrane</keyword>
<organism evidence="2 3">
    <name type="scientific">Tetrahymena thermophila (strain SB210)</name>
    <dbReference type="NCBI Taxonomy" id="312017"/>
    <lineage>
        <taxon>Eukaryota</taxon>
        <taxon>Sar</taxon>
        <taxon>Alveolata</taxon>
        <taxon>Ciliophora</taxon>
        <taxon>Intramacronucleata</taxon>
        <taxon>Oligohymenophorea</taxon>
        <taxon>Hymenostomatida</taxon>
        <taxon>Tetrahymenina</taxon>
        <taxon>Tetrahymenidae</taxon>
        <taxon>Tetrahymena</taxon>
    </lineage>
</organism>
<reference evidence="3" key="1">
    <citation type="journal article" date="2006" name="PLoS Biol.">
        <title>Macronuclear genome sequence of the ciliate Tetrahymena thermophila, a model eukaryote.</title>
        <authorList>
            <person name="Eisen J.A."/>
            <person name="Coyne R.S."/>
            <person name="Wu M."/>
            <person name="Wu D."/>
            <person name="Thiagarajan M."/>
            <person name="Wortman J.R."/>
            <person name="Badger J.H."/>
            <person name="Ren Q."/>
            <person name="Amedeo P."/>
            <person name="Jones K.M."/>
            <person name="Tallon L.J."/>
            <person name="Delcher A.L."/>
            <person name="Salzberg S.L."/>
            <person name="Silva J.C."/>
            <person name="Haas B.J."/>
            <person name="Majoros W.H."/>
            <person name="Farzad M."/>
            <person name="Carlton J.M."/>
            <person name="Smith R.K. Jr."/>
            <person name="Garg J."/>
            <person name="Pearlman R.E."/>
            <person name="Karrer K.M."/>
            <person name="Sun L."/>
            <person name="Manning G."/>
            <person name="Elde N.C."/>
            <person name="Turkewitz A.P."/>
            <person name="Asai D.J."/>
            <person name="Wilkes D.E."/>
            <person name="Wang Y."/>
            <person name="Cai H."/>
            <person name="Collins K."/>
            <person name="Stewart B.A."/>
            <person name="Lee S.R."/>
            <person name="Wilamowska K."/>
            <person name="Weinberg Z."/>
            <person name="Ruzzo W.L."/>
            <person name="Wloga D."/>
            <person name="Gaertig J."/>
            <person name="Frankel J."/>
            <person name="Tsao C.-C."/>
            <person name="Gorovsky M.A."/>
            <person name="Keeling P.J."/>
            <person name="Waller R.F."/>
            <person name="Patron N.J."/>
            <person name="Cherry J.M."/>
            <person name="Stover N.A."/>
            <person name="Krieger C.J."/>
            <person name="del Toro C."/>
            <person name="Ryder H.F."/>
            <person name="Williamson S.C."/>
            <person name="Barbeau R.A."/>
            <person name="Hamilton E.P."/>
            <person name="Orias E."/>
        </authorList>
    </citation>
    <scope>NUCLEOTIDE SEQUENCE [LARGE SCALE GENOMIC DNA]</scope>
    <source>
        <strain evidence="3">SB210</strain>
    </source>
</reference>
<evidence type="ECO:0000313" key="3">
    <source>
        <dbReference type="Proteomes" id="UP000009168"/>
    </source>
</evidence>
<keyword evidence="1 2" id="KW-0812">Transmembrane</keyword>
<dbReference type="InParanoid" id="A4VER4"/>
<name>A4VER4_TETTS</name>
<accession>A4VER4</accession>
<evidence type="ECO:0000313" key="2">
    <source>
        <dbReference type="EMBL" id="EDK32027.1"/>
    </source>
</evidence>
<dbReference type="Proteomes" id="UP000009168">
    <property type="component" value="Unassembled WGS sequence"/>
</dbReference>
<dbReference type="GeneID" id="7826849"/>